<keyword evidence="4" id="KW-1185">Reference proteome</keyword>
<evidence type="ECO:0000256" key="2">
    <source>
        <dbReference type="SAM" id="Phobius"/>
    </source>
</evidence>
<dbReference type="RefSeq" id="WP_344224859.1">
    <property type="nucleotide sequence ID" value="NZ_BAAAQA010000018.1"/>
</dbReference>
<sequence length="126" mass="13531">MVRRAEASSVNEQETTRRSADNGSHAVKPRTFSGEGETVKSLILLIGGMVTIVASFWMFASYPNSWWIFLLGIVVYGVALLVPTTLIAGATAKHSTGGTDLTLDLPAGPHEMAQRPNVPNQAQVNH</sequence>
<accession>A0ABP5JNE8</accession>
<dbReference type="EMBL" id="BAAAQA010000018">
    <property type="protein sequence ID" value="GAA2119092.1"/>
    <property type="molecule type" value="Genomic_DNA"/>
</dbReference>
<name>A0ABP5JNE8_9MICC</name>
<comment type="caution">
    <text evidence="3">The sequence shown here is derived from an EMBL/GenBank/DDBJ whole genome shotgun (WGS) entry which is preliminary data.</text>
</comment>
<keyword evidence="2" id="KW-1133">Transmembrane helix</keyword>
<keyword evidence="2" id="KW-0472">Membrane</keyword>
<evidence type="ECO:0000256" key="1">
    <source>
        <dbReference type="SAM" id="MobiDB-lite"/>
    </source>
</evidence>
<organism evidence="3 4">
    <name type="scientific">Kocuria atrinae</name>
    <dbReference type="NCBI Taxonomy" id="592377"/>
    <lineage>
        <taxon>Bacteria</taxon>
        <taxon>Bacillati</taxon>
        <taxon>Actinomycetota</taxon>
        <taxon>Actinomycetes</taxon>
        <taxon>Micrococcales</taxon>
        <taxon>Micrococcaceae</taxon>
        <taxon>Kocuria</taxon>
    </lineage>
</organism>
<protein>
    <submittedName>
        <fullName evidence="3">Uncharacterized protein</fullName>
    </submittedName>
</protein>
<reference evidence="4" key="1">
    <citation type="journal article" date="2019" name="Int. J. Syst. Evol. Microbiol.">
        <title>The Global Catalogue of Microorganisms (GCM) 10K type strain sequencing project: providing services to taxonomists for standard genome sequencing and annotation.</title>
        <authorList>
            <consortium name="The Broad Institute Genomics Platform"/>
            <consortium name="The Broad Institute Genome Sequencing Center for Infectious Disease"/>
            <person name="Wu L."/>
            <person name="Ma J."/>
        </authorList>
    </citation>
    <scope>NUCLEOTIDE SEQUENCE [LARGE SCALE GENOMIC DNA]</scope>
    <source>
        <strain evidence="4">JCM 15914</strain>
    </source>
</reference>
<evidence type="ECO:0000313" key="4">
    <source>
        <dbReference type="Proteomes" id="UP001500166"/>
    </source>
</evidence>
<feature type="region of interest" description="Disordered" evidence="1">
    <location>
        <begin position="1"/>
        <end position="33"/>
    </location>
</feature>
<dbReference type="Proteomes" id="UP001500166">
    <property type="component" value="Unassembled WGS sequence"/>
</dbReference>
<feature type="transmembrane region" description="Helical" evidence="2">
    <location>
        <begin position="66"/>
        <end position="88"/>
    </location>
</feature>
<keyword evidence="2" id="KW-0812">Transmembrane</keyword>
<feature type="transmembrane region" description="Helical" evidence="2">
    <location>
        <begin position="42"/>
        <end position="60"/>
    </location>
</feature>
<proteinExistence type="predicted"/>
<evidence type="ECO:0000313" key="3">
    <source>
        <dbReference type="EMBL" id="GAA2119092.1"/>
    </source>
</evidence>
<gene>
    <name evidence="3" type="ORF">GCM10009824_19820</name>
</gene>